<evidence type="ECO:0000313" key="3">
    <source>
        <dbReference type="Proteomes" id="UP000645828"/>
    </source>
</evidence>
<evidence type="ECO:0000313" key="2">
    <source>
        <dbReference type="EMBL" id="CAD7677578.1"/>
    </source>
</evidence>
<dbReference type="Gene3D" id="1.10.287.190">
    <property type="entry name" value="Transcription factor IIA gamma subunit, alpha-helical domain"/>
    <property type="match status" value="1"/>
</dbReference>
<dbReference type="InterPro" id="IPR015872">
    <property type="entry name" value="TFIIA_gsu_N"/>
</dbReference>
<protein>
    <submittedName>
        <fullName evidence="2">(raccoon dog) hypothetical protein</fullName>
    </submittedName>
</protein>
<dbReference type="Pfam" id="PF02268">
    <property type="entry name" value="TFIIA_gamma_N"/>
    <property type="match status" value="1"/>
</dbReference>
<keyword evidence="3" id="KW-1185">Reference proteome</keyword>
<proteinExistence type="predicted"/>
<dbReference type="SUPFAM" id="SSF47396">
    <property type="entry name" value="Transcription factor IIA (TFIIA), alpha-helical domain"/>
    <property type="match status" value="1"/>
</dbReference>
<feature type="domain" description="Transcription initiation factor IIA gamma subunit N-terminal" evidence="1">
    <location>
        <begin position="3"/>
        <end position="30"/>
    </location>
</feature>
<gene>
    <name evidence="2" type="ORF">NYPRO_LOCUS10376</name>
</gene>
<reference evidence="2" key="1">
    <citation type="submission" date="2020-12" db="EMBL/GenBank/DDBJ databases">
        <authorList>
            <consortium name="Molecular Ecology Group"/>
        </authorList>
    </citation>
    <scope>NUCLEOTIDE SEQUENCE</scope>
    <source>
        <strain evidence="2">TBG_1078</strain>
    </source>
</reference>
<dbReference type="Proteomes" id="UP000645828">
    <property type="component" value="Unassembled WGS sequence"/>
</dbReference>
<evidence type="ECO:0000259" key="1">
    <source>
        <dbReference type="Pfam" id="PF02268"/>
    </source>
</evidence>
<name>A0A811YLH8_NYCPR</name>
<dbReference type="GO" id="GO:0006367">
    <property type="term" value="P:transcription initiation at RNA polymerase II promoter"/>
    <property type="evidence" value="ECO:0007669"/>
    <property type="project" value="InterPro"/>
</dbReference>
<accession>A0A811YLH8</accession>
<dbReference type="InterPro" id="IPR009083">
    <property type="entry name" value="TFIIA_a-hlx"/>
</dbReference>
<comment type="caution">
    <text evidence="2">The sequence shown here is derived from an EMBL/GenBank/DDBJ whole genome shotgun (WGS) entry which is preliminary data.</text>
</comment>
<organism evidence="2 3">
    <name type="scientific">Nyctereutes procyonoides</name>
    <name type="common">Raccoon dog</name>
    <name type="synonym">Canis procyonoides</name>
    <dbReference type="NCBI Taxonomy" id="34880"/>
    <lineage>
        <taxon>Eukaryota</taxon>
        <taxon>Metazoa</taxon>
        <taxon>Chordata</taxon>
        <taxon>Craniata</taxon>
        <taxon>Vertebrata</taxon>
        <taxon>Euteleostomi</taxon>
        <taxon>Mammalia</taxon>
        <taxon>Eutheria</taxon>
        <taxon>Laurasiatheria</taxon>
        <taxon>Carnivora</taxon>
        <taxon>Caniformia</taxon>
        <taxon>Canidae</taxon>
        <taxon>Nyctereutes</taxon>
    </lineage>
</organism>
<dbReference type="EMBL" id="CAJHUB010000680">
    <property type="protein sequence ID" value="CAD7677578.1"/>
    <property type="molecule type" value="Genomic_DNA"/>
</dbReference>
<dbReference type="AlphaFoldDB" id="A0A811YLH8"/>
<dbReference type="GO" id="GO:0005672">
    <property type="term" value="C:transcription factor TFIIA complex"/>
    <property type="evidence" value="ECO:0007669"/>
    <property type="project" value="InterPro"/>
</dbReference>
<sequence length="84" mass="9427">MGYQLYRNTTLGNSLQESIDELIQSQQTTPTCPPSSTSALNRCATQGSQPCWFKRLPWRYSSCLSGFPGVLFRQPDKAPSFLVH</sequence>